<reference evidence="2 3" key="1">
    <citation type="submission" date="2017-07" db="EMBL/GenBank/DDBJ databases">
        <title>Amycolatopsis antarcticus sp. nov., isolated from the surface of an Antarcticus brown macroalga.</title>
        <authorList>
            <person name="Wang J."/>
            <person name="Leiva S."/>
            <person name="Huang J."/>
            <person name="Huang Y."/>
        </authorList>
    </citation>
    <scope>NUCLEOTIDE SEQUENCE [LARGE SCALE GENOMIC DNA]</scope>
    <source>
        <strain evidence="2 3">AU-G6</strain>
    </source>
</reference>
<comment type="caution">
    <text evidence="2">The sequence shown here is derived from an EMBL/GenBank/DDBJ whole genome shotgun (WGS) entry which is preliminary data.</text>
</comment>
<feature type="compositionally biased region" description="Basic and acidic residues" evidence="1">
    <location>
        <begin position="46"/>
        <end position="56"/>
    </location>
</feature>
<dbReference type="EMBL" id="NKYE01000003">
    <property type="protein sequence ID" value="OZM74145.1"/>
    <property type="molecule type" value="Genomic_DNA"/>
</dbReference>
<dbReference type="Proteomes" id="UP000242444">
    <property type="component" value="Unassembled WGS sequence"/>
</dbReference>
<proteinExistence type="predicted"/>
<name>A0A263D9U6_9PSEU</name>
<sequence>MPIGRMGKVLAVLPVRVRFRLPEPSWNEHPVHKSPHRTPTTRTRSPRRDGGRRISLTDELSAASRNPHSRWRMAEHEDSQITECDEAARSPSPEMAV</sequence>
<organism evidence="2 3">
    <name type="scientific">Amycolatopsis antarctica</name>
    <dbReference type="NCBI Taxonomy" id="1854586"/>
    <lineage>
        <taxon>Bacteria</taxon>
        <taxon>Bacillati</taxon>
        <taxon>Actinomycetota</taxon>
        <taxon>Actinomycetes</taxon>
        <taxon>Pseudonocardiales</taxon>
        <taxon>Pseudonocardiaceae</taxon>
        <taxon>Amycolatopsis</taxon>
    </lineage>
</organism>
<protein>
    <submittedName>
        <fullName evidence="2">Uncharacterized protein</fullName>
    </submittedName>
</protein>
<evidence type="ECO:0000313" key="2">
    <source>
        <dbReference type="EMBL" id="OZM74145.1"/>
    </source>
</evidence>
<dbReference type="AlphaFoldDB" id="A0A263D9U6"/>
<dbReference type="InParanoid" id="A0A263D9U6"/>
<accession>A0A263D9U6</accession>
<feature type="region of interest" description="Disordered" evidence="1">
    <location>
        <begin position="22"/>
        <end position="97"/>
    </location>
</feature>
<gene>
    <name evidence="2" type="ORF">CFN78_07800</name>
</gene>
<keyword evidence="3" id="KW-1185">Reference proteome</keyword>
<evidence type="ECO:0000256" key="1">
    <source>
        <dbReference type="SAM" id="MobiDB-lite"/>
    </source>
</evidence>
<evidence type="ECO:0000313" key="3">
    <source>
        <dbReference type="Proteomes" id="UP000242444"/>
    </source>
</evidence>